<proteinExistence type="predicted"/>
<protein>
    <submittedName>
        <fullName evidence="1">Uncharacterized protein</fullName>
    </submittedName>
</protein>
<dbReference type="RefSeq" id="WP_219288170.1">
    <property type="nucleotide sequence ID" value="NZ_RPHB01000003.1"/>
</dbReference>
<keyword evidence="2" id="KW-1185">Reference proteome</keyword>
<accession>A0A951IYI4</accession>
<dbReference type="EMBL" id="RPHB01000003">
    <property type="protein sequence ID" value="MBW3467793.1"/>
    <property type="molecule type" value="Genomic_DNA"/>
</dbReference>
<sequence length="83" mass="9726">MCPPVFIINNQYSNPNGSSKNNPAIEEARELLKLVLKKWAENHAQIFSLLEEEWEDEAAQLKELWRLKQEAEQLHVLVKDKIK</sequence>
<dbReference type="AlphaFoldDB" id="A0A951IYI4"/>
<comment type="caution">
    <text evidence="1">The sequence shown here is derived from an EMBL/GenBank/DDBJ whole genome shotgun (WGS) entry which is preliminary data.</text>
</comment>
<organism evidence="1 2">
    <name type="scientific">Arthrospiribacter ruber</name>
    <dbReference type="NCBI Taxonomy" id="2487934"/>
    <lineage>
        <taxon>Bacteria</taxon>
        <taxon>Pseudomonadati</taxon>
        <taxon>Bacteroidota</taxon>
        <taxon>Cytophagia</taxon>
        <taxon>Cytophagales</taxon>
        <taxon>Cyclobacteriaceae</taxon>
        <taxon>Arthrospiribacter</taxon>
    </lineage>
</organism>
<name>A0A951IYI4_9BACT</name>
<gene>
    <name evidence="1" type="ORF">EGN73_08175</name>
</gene>
<evidence type="ECO:0000313" key="1">
    <source>
        <dbReference type="EMBL" id="MBW3467793.1"/>
    </source>
</evidence>
<dbReference type="Proteomes" id="UP000727490">
    <property type="component" value="Unassembled WGS sequence"/>
</dbReference>
<reference evidence="1 2" key="1">
    <citation type="journal article" date="2020" name="Syst. Appl. Microbiol.">
        <title>Arthrospiribacter ruber gen. nov., sp. nov., a novel bacterium isolated from Arthrospira cultures.</title>
        <authorList>
            <person name="Waleron M."/>
            <person name="Misztak A."/>
            <person name="Waleron M.M."/>
            <person name="Furmaniak M."/>
            <person name="Mrozik A."/>
            <person name="Waleron K."/>
        </authorList>
    </citation>
    <scope>NUCLEOTIDE SEQUENCE [LARGE SCALE GENOMIC DNA]</scope>
    <source>
        <strain evidence="1 2">DPMB0001</strain>
    </source>
</reference>
<evidence type="ECO:0000313" key="2">
    <source>
        <dbReference type="Proteomes" id="UP000727490"/>
    </source>
</evidence>